<evidence type="ECO:0000313" key="1">
    <source>
        <dbReference type="EMBL" id="RED56606.1"/>
    </source>
</evidence>
<name>A0A3D9I5Z4_9BACL</name>
<comment type="caution">
    <text evidence="1">The sequence shown here is derived from an EMBL/GenBank/DDBJ whole genome shotgun (WGS) entry which is preliminary data.</text>
</comment>
<dbReference type="AlphaFoldDB" id="A0A3D9I5Z4"/>
<dbReference type="EMBL" id="QRDY01000013">
    <property type="protein sequence ID" value="RED56606.1"/>
    <property type="molecule type" value="Genomic_DNA"/>
</dbReference>
<organism evidence="1 2">
    <name type="scientific">Cohnella lupini</name>
    <dbReference type="NCBI Taxonomy" id="1294267"/>
    <lineage>
        <taxon>Bacteria</taxon>
        <taxon>Bacillati</taxon>
        <taxon>Bacillota</taxon>
        <taxon>Bacilli</taxon>
        <taxon>Bacillales</taxon>
        <taxon>Paenibacillaceae</taxon>
        <taxon>Cohnella</taxon>
    </lineage>
</organism>
<proteinExistence type="predicted"/>
<sequence length="30" mass="3189">MSKIACVTGADYGLEFELAAGLLEMNDQPT</sequence>
<gene>
    <name evidence="1" type="ORF">DFP95_11379</name>
</gene>
<reference evidence="1 2" key="1">
    <citation type="submission" date="2018-07" db="EMBL/GenBank/DDBJ databases">
        <title>Genomic Encyclopedia of Type Strains, Phase III (KMG-III): the genomes of soil and plant-associated and newly described type strains.</title>
        <authorList>
            <person name="Whitman W."/>
        </authorList>
    </citation>
    <scope>NUCLEOTIDE SEQUENCE [LARGE SCALE GENOMIC DNA]</scope>
    <source>
        <strain evidence="1 2">CECT 8236</strain>
    </source>
</reference>
<evidence type="ECO:0000313" key="2">
    <source>
        <dbReference type="Proteomes" id="UP000256869"/>
    </source>
</evidence>
<keyword evidence="2" id="KW-1185">Reference proteome</keyword>
<accession>A0A3D9I5Z4</accession>
<dbReference type="Proteomes" id="UP000256869">
    <property type="component" value="Unassembled WGS sequence"/>
</dbReference>
<protein>
    <submittedName>
        <fullName evidence="1">Uncharacterized protein</fullName>
    </submittedName>
</protein>